<dbReference type="PROSITE" id="PS01031">
    <property type="entry name" value="SHSP"/>
    <property type="match status" value="1"/>
</dbReference>
<accession>A0A6N7L0D2</accession>
<reference evidence="4 5" key="1">
    <citation type="submission" date="2019-09" db="EMBL/GenBank/DDBJ databases">
        <title>Genome Sequences of Streptomyces kaniharaensis ATCC 21070.</title>
        <authorList>
            <person name="Zhu W."/>
            <person name="De Crecy-Lagard V."/>
            <person name="Richards N.G."/>
        </authorList>
    </citation>
    <scope>NUCLEOTIDE SEQUENCE [LARGE SCALE GENOMIC DNA]</scope>
    <source>
        <strain evidence="4 5">SF-557</strain>
    </source>
</reference>
<dbReference type="InterPro" id="IPR008978">
    <property type="entry name" value="HSP20-like_chaperone"/>
</dbReference>
<gene>
    <name evidence="4" type="ORF">F7Q99_34120</name>
</gene>
<keyword evidence="5" id="KW-1185">Reference proteome</keyword>
<dbReference type="Proteomes" id="UP000450000">
    <property type="component" value="Unassembled WGS sequence"/>
</dbReference>
<evidence type="ECO:0000313" key="5">
    <source>
        <dbReference type="Proteomes" id="UP000450000"/>
    </source>
</evidence>
<dbReference type="SUPFAM" id="SSF49764">
    <property type="entry name" value="HSP20-like chaperones"/>
    <property type="match status" value="1"/>
</dbReference>
<dbReference type="Gene3D" id="2.60.40.790">
    <property type="match status" value="1"/>
</dbReference>
<dbReference type="Pfam" id="PF00011">
    <property type="entry name" value="HSP20"/>
    <property type="match status" value="1"/>
</dbReference>
<dbReference type="InterPro" id="IPR002068">
    <property type="entry name" value="A-crystallin/Hsp20_dom"/>
</dbReference>
<evidence type="ECO:0000313" key="4">
    <source>
        <dbReference type="EMBL" id="MQS17091.1"/>
    </source>
</evidence>
<evidence type="ECO:0000256" key="1">
    <source>
        <dbReference type="PROSITE-ProRule" id="PRU00285"/>
    </source>
</evidence>
<sequence>MVSERPAGTFTRQLSLGEALDTEHIEAAYDAGVLKLHIPVAEQAKPRKIEIKGGKKELQS</sequence>
<name>A0A6N7L0D2_9ACTN</name>
<organism evidence="4 5">
    <name type="scientific">Streptomyces kaniharaensis</name>
    <dbReference type="NCBI Taxonomy" id="212423"/>
    <lineage>
        <taxon>Bacteria</taxon>
        <taxon>Bacillati</taxon>
        <taxon>Actinomycetota</taxon>
        <taxon>Actinomycetes</taxon>
        <taxon>Kitasatosporales</taxon>
        <taxon>Streptomycetaceae</taxon>
        <taxon>Streptomyces</taxon>
    </lineage>
</organism>
<dbReference type="EMBL" id="WBOF01000003">
    <property type="protein sequence ID" value="MQS17091.1"/>
    <property type="molecule type" value="Genomic_DNA"/>
</dbReference>
<evidence type="ECO:0000256" key="2">
    <source>
        <dbReference type="RuleBase" id="RU003616"/>
    </source>
</evidence>
<comment type="caution">
    <text evidence="4">The sequence shown here is derived from an EMBL/GenBank/DDBJ whole genome shotgun (WGS) entry which is preliminary data.</text>
</comment>
<protein>
    <submittedName>
        <fullName evidence="4">Hsp20 family protein</fullName>
    </submittedName>
</protein>
<feature type="domain" description="SHSP" evidence="3">
    <location>
        <begin position="1"/>
        <end position="54"/>
    </location>
</feature>
<proteinExistence type="inferred from homology"/>
<dbReference type="CDD" id="cd06464">
    <property type="entry name" value="ACD_sHsps-like"/>
    <property type="match status" value="1"/>
</dbReference>
<comment type="similarity">
    <text evidence="1 2">Belongs to the small heat shock protein (HSP20) family.</text>
</comment>
<dbReference type="OrthoDB" id="5242916at2"/>
<dbReference type="AlphaFoldDB" id="A0A6N7L0D2"/>
<evidence type="ECO:0000259" key="3">
    <source>
        <dbReference type="PROSITE" id="PS01031"/>
    </source>
</evidence>